<dbReference type="InterPro" id="IPR050602">
    <property type="entry name" value="Malonyl-ACP_OMT"/>
</dbReference>
<proteinExistence type="predicted"/>
<reference evidence="3 4" key="1">
    <citation type="submission" date="2016-04" db="EMBL/GenBank/DDBJ databases">
        <title>The genome of Intoshia linei affirms orthonectids as highly simplified spiralians.</title>
        <authorList>
            <person name="Mikhailov K.V."/>
            <person name="Slusarev G.S."/>
            <person name="Nikitin M.A."/>
            <person name="Logacheva M.D."/>
            <person name="Penin A."/>
            <person name="Aleoshin V."/>
            <person name="Panchin Y.V."/>
        </authorList>
    </citation>
    <scope>NUCLEOTIDE SEQUENCE [LARGE SCALE GENOMIC DNA]</scope>
    <source>
        <strain evidence="3">Intl2013</strain>
        <tissue evidence="3">Whole animal</tissue>
    </source>
</reference>
<comment type="caution">
    <text evidence="3">The sequence shown here is derived from an EMBL/GenBank/DDBJ whole genome shotgun (WGS) entry which is preliminary data.</text>
</comment>
<dbReference type="AlphaFoldDB" id="A0A177B8E5"/>
<gene>
    <name evidence="3" type="ORF">A3Q56_01626</name>
</gene>
<sequence>MGCLYGEKTLHELRSSLQLAEINLHGGMLNHISPFTTAADFGSLLQNSGYSLITLDIEKFVINYTTIFQLIRDLKGMGESSCCYDRPSVINKNVLFSAAAIILELYKNDKHIVESTFDVLYFIAWKDDEVKPKKRGSATSSFKDLSKILDNNKL</sequence>
<evidence type="ECO:0000256" key="1">
    <source>
        <dbReference type="ARBA" id="ARBA00022603"/>
    </source>
</evidence>
<dbReference type="OrthoDB" id="16816at2759"/>
<evidence type="ECO:0000313" key="4">
    <source>
        <dbReference type="Proteomes" id="UP000078046"/>
    </source>
</evidence>
<keyword evidence="1" id="KW-0489">Methyltransferase</keyword>
<dbReference type="PANTHER" id="PTHR13090:SF1">
    <property type="entry name" value="ARGININE-HYDROXYLASE NDUFAF5, MITOCHONDRIAL"/>
    <property type="match status" value="1"/>
</dbReference>
<dbReference type="EMBL" id="LWCA01000132">
    <property type="protein sequence ID" value="OAF70579.1"/>
    <property type="molecule type" value="Genomic_DNA"/>
</dbReference>
<keyword evidence="2" id="KW-0808">Transferase</keyword>
<evidence type="ECO:0000313" key="3">
    <source>
        <dbReference type="EMBL" id="OAF70579.1"/>
    </source>
</evidence>
<dbReference type="GO" id="GO:0005739">
    <property type="term" value="C:mitochondrion"/>
    <property type="evidence" value="ECO:0007669"/>
    <property type="project" value="TreeGrafter"/>
</dbReference>
<name>A0A177B8E5_9BILA</name>
<keyword evidence="4" id="KW-1185">Reference proteome</keyword>
<dbReference type="GO" id="GO:0032259">
    <property type="term" value="P:methylation"/>
    <property type="evidence" value="ECO:0007669"/>
    <property type="project" value="UniProtKB-KW"/>
</dbReference>
<dbReference type="Proteomes" id="UP000078046">
    <property type="component" value="Unassembled WGS sequence"/>
</dbReference>
<organism evidence="3 4">
    <name type="scientific">Intoshia linei</name>
    <dbReference type="NCBI Taxonomy" id="1819745"/>
    <lineage>
        <taxon>Eukaryota</taxon>
        <taxon>Metazoa</taxon>
        <taxon>Spiralia</taxon>
        <taxon>Lophotrochozoa</taxon>
        <taxon>Mesozoa</taxon>
        <taxon>Orthonectida</taxon>
        <taxon>Rhopaluridae</taxon>
        <taxon>Intoshia</taxon>
    </lineage>
</organism>
<dbReference type="PANTHER" id="PTHR13090">
    <property type="entry name" value="ARGININE-HYDROXYLASE NDUFAF5, MITOCHONDRIAL"/>
    <property type="match status" value="1"/>
</dbReference>
<dbReference type="GO" id="GO:0032981">
    <property type="term" value="P:mitochondrial respiratory chain complex I assembly"/>
    <property type="evidence" value="ECO:0007669"/>
    <property type="project" value="TreeGrafter"/>
</dbReference>
<dbReference type="GO" id="GO:0008168">
    <property type="term" value="F:methyltransferase activity"/>
    <property type="evidence" value="ECO:0007669"/>
    <property type="project" value="UniProtKB-KW"/>
</dbReference>
<accession>A0A177B8E5</accession>
<protein>
    <submittedName>
        <fullName evidence="3">Uncharacterized protein</fullName>
    </submittedName>
</protein>
<evidence type="ECO:0000256" key="2">
    <source>
        <dbReference type="ARBA" id="ARBA00022679"/>
    </source>
</evidence>